<name>A0A2U2N1T3_9GAMM</name>
<feature type="transmembrane region" description="Helical" evidence="1">
    <location>
        <begin position="20"/>
        <end position="39"/>
    </location>
</feature>
<sequence length="312" mass="34496">MFLFVLLGPLVRDVDVDWQAVIAYSLVFVGVAFTVRFLWLENVRVLEIGRGIQFGDMRYLPMEPAVTFSAAFGALEAIRALERRRWVVAGWFGFLALVSILPLAAMVVRAPLMLLALVVLFRLAVMMWAPMNWRLVAMISLALWLVMWTFGGSIAGLVLEKFEAVGLNTKGLELSAVFNVVSGSAWNSVFGGGWGSVYLSPAYAEPVRFVHNFPAYMALKAGTIGFVIAVLIVWQFYILRGVMWLIAMQNLRFRDKFKGSAEGACLVALTPCILVQPTFKSLSFGLLLLLTSVGSRGLQKWSSRSQAGGVRE</sequence>
<dbReference type="Proteomes" id="UP000245474">
    <property type="component" value="Unassembled WGS sequence"/>
</dbReference>
<comment type="caution">
    <text evidence="2">The sequence shown here is derived from an EMBL/GenBank/DDBJ whole genome shotgun (WGS) entry which is preliminary data.</text>
</comment>
<feature type="transmembrane region" description="Helical" evidence="1">
    <location>
        <begin position="86"/>
        <end position="105"/>
    </location>
</feature>
<keyword evidence="1" id="KW-0472">Membrane</keyword>
<reference evidence="2 3" key="1">
    <citation type="submission" date="2018-05" db="EMBL/GenBank/DDBJ databases">
        <title>Spiribacter halobius sp. nov., a moderately halophilic bacterium isolated from marine solar saltern.</title>
        <authorList>
            <person name="Zheng W.-S."/>
            <person name="Lu D.-C."/>
            <person name="Du Z.-J."/>
        </authorList>
    </citation>
    <scope>NUCLEOTIDE SEQUENCE [LARGE SCALE GENOMIC DNA]</scope>
    <source>
        <strain evidence="2 3">E85</strain>
    </source>
</reference>
<dbReference type="AlphaFoldDB" id="A0A2U2N1T3"/>
<proteinExistence type="predicted"/>
<keyword evidence="1" id="KW-1133">Transmembrane helix</keyword>
<protein>
    <recommendedName>
        <fullName evidence="4">O-antigen ligase domain-containing protein</fullName>
    </recommendedName>
</protein>
<evidence type="ECO:0000313" key="3">
    <source>
        <dbReference type="Proteomes" id="UP000245474"/>
    </source>
</evidence>
<keyword evidence="1" id="KW-0812">Transmembrane</keyword>
<feature type="transmembrane region" description="Helical" evidence="1">
    <location>
        <begin position="215"/>
        <end position="238"/>
    </location>
</feature>
<evidence type="ECO:0008006" key="4">
    <source>
        <dbReference type="Google" id="ProtNLM"/>
    </source>
</evidence>
<accession>A0A2U2N1T3</accession>
<feature type="transmembrane region" description="Helical" evidence="1">
    <location>
        <begin position="112"/>
        <end position="129"/>
    </location>
</feature>
<organism evidence="2 3">
    <name type="scientific">Sediminicurvatus halobius</name>
    <dbReference type="NCBI Taxonomy" id="2182432"/>
    <lineage>
        <taxon>Bacteria</taxon>
        <taxon>Pseudomonadati</taxon>
        <taxon>Pseudomonadota</taxon>
        <taxon>Gammaproteobacteria</taxon>
        <taxon>Chromatiales</taxon>
        <taxon>Ectothiorhodospiraceae</taxon>
        <taxon>Sediminicurvatus</taxon>
    </lineage>
</organism>
<gene>
    <name evidence="2" type="ORF">DEM34_10135</name>
</gene>
<keyword evidence="3" id="KW-1185">Reference proteome</keyword>
<dbReference type="EMBL" id="QFFI01000014">
    <property type="protein sequence ID" value="PWG62949.1"/>
    <property type="molecule type" value="Genomic_DNA"/>
</dbReference>
<evidence type="ECO:0000256" key="1">
    <source>
        <dbReference type="SAM" id="Phobius"/>
    </source>
</evidence>
<feature type="transmembrane region" description="Helical" evidence="1">
    <location>
        <begin position="135"/>
        <end position="159"/>
    </location>
</feature>
<evidence type="ECO:0000313" key="2">
    <source>
        <dbReference type="EMBL" id="PWG62949.1"/>
    </source>
</evidence>